<proteinExistence type="predicted"/>
<dbReference type="GO" id="GO:0030145">
    <property type="term" value="F:manganese ion binding"/>
    <property type="evidence" value="ECO:0007669"/>
    <property type="project" value="InterPro"/>
</dbReference>
<dbReference type="PANTHER" id="PTHR39181">
    <property type="entry name" value="TYROSINE-PROTEIN PHOSPHATASE YWQE"/>
    <property type="match status" value="1"/>
</dbReference>
<dbReference type="InterPro" id="IPR016667">
    <property type="entry name" value="Caps_polysacc_synth_CpsB/CapC"/>
</dbReference>
<dbReference type="PIRSF" id="PIRSF016557">
    <property type="entry name" value="Caps_synth_CpsB"/>
    <property type="match status" value="1"/>
</dbReference>
<gene>
    <name evidence="2" type="ORF">SDC9_136734</name>
</gene>
<dbReference type="Gene3D" id="3.20.20.140">
    <property type="entry name" value="Metal-dependent hydrolases"/>
    <property type="match status" value="1"/>
</dbReference>
<dbReference type="SUPFAM" id="SSF89550">
    <property type="entry name" value="PHP domain-like"/>
    <property type="match status" value="1"/>
</dbReference>
<dbReference type="GO" id="GO:0004725">
    <property type="term" value="F:protein tyrosine phosphatase activity"/>
    <property type="evidence" value="ECO:0007669"/>
    <property type="project" value="InterPro"/>
</dbReference>
<evidence type="ECO:0000313" key="2">
    <source>
        <dbReference type="EMBL" id="MPM89622.1"/>
    </source>
</evidence>
<dbReference type="EMBL" id="VSSQ01037027">
    <property type="protein sequence ID" value="MPM89622.1"/>
    <property type="molecule type" value="Genomic_DNA"/>
</dbReference>
<name>A0A645DM39_9ZZZZ</name>
<dbReference type="AlphaFoldDB" id="A0A645DM39"/>
<keyword evidence="1" id="KW-0378">Hydrolase</keyword>
<comment type="caution">
    <text evidence="2">The sequence shown here is derived from an EMBL/GenBank/DDBJ whole genome shotgun (WGS) entry which is preliminary data.</text>
</comment>
<evidence type="ECO:0000256" key="1">
    <source>
        <dbReference type="ARBA" id="ARBA00022801"/>
    </source>
</evidence>
<accession>A0A645DM39</accession>
<dbReference type="PANTHER" id="PTHR39181:SF1">
    <property type="entry name" value="TYROSINE-PROTEIN PHOSPHATASE YWQE"/>
    <property type="match status" value="1"/>
</dbReference>
<sequence>MIDIHNHLLINADDGSQSYKETLEILEQAQHDGVKEVIFTPHYGRYGPYRKTQEELNQLFLDLTRHLTKDGITIAFHRGRELFIDKCLPDMVKEHSLSTLANSHYVLIEMDQYQYPSFNDDILYDFKALGYRVIIAHPERYQYVIDNPNFCLNWLNAGYLLQVNQKSILTGVNHHLANRMIKHGFVSFVATDAHNKQLSMNFKQLYDSITDSADQRTAEILLFSNPQAVLNDQPLINQEYFPMHQNFLRQYI</sequence>
<reference evidence="2" key="1">
    <citation type="submission" date="2019-08" db="EMBL/GenBank/DDBJ databases">
        <authorList>
            <person name="Kucharzyk K."/>
            <person name="Murdoch R.W."/>
            <person name="Higgins S."/>
            <person name="Loffler F."/>
        </authorList>
    </citation>
    <scope>NUCLEOTIDE SEQUENCE</scope>
</reference>
<dbReference type="InterPro" id="IPR016195">
    <property type="entry name" value="Pol/histidinol_Pase-like"/>
</dbReference>
<organism evidence="2">
    <name type="scientific">bioreactor metagenome</name>
    <dbReference type="NCBI Taxonomy" id="1076179"/>
    <lineage>
        <taxon>unclassified sequences</taxon>
        <taxon>metagenomes</taxon>
        <taxon>ecological metagenomes</taxon>
    </lineage>
</organism>
<dbReference type="Pfam" id="PF19567">
    <property type="entry name" value="CpsB_CapC"/>
    <property type="match status" value="1"/>
</dbReference>
<evidence type="ECO:0008006" key="3">
    <source>
        <dbReference type="Google" id="ProtNLM"/>
    </source>
</evidence>
<protein>
    <recommendedName>
        <fullName evidence="3">Protein-tyrosine-phosphatase</fullName>
    </recommendedName>
</protein>